<dbReference type="CDD" id="cd06259">
    <property type="entry name" value="YdcF-like"/>
    <property type="match status" value="1"/>
</dbReference>
<organism evidence="2 3">
    <name type="scientific">Arachidicoccus soli</name>
    <dbReference type="NCBI Taxonomy" id="2341117"/>
    <lineage>
        <taxon>Bacteria</taxon>
        <taxon>Pseudomonadati</taxon>
        <taxon>Bacteroidota</taxon>
        <taxon>Chitinophagia</taxon>
        <taxon>Chitinophagales</taxon>
        <taxon>Chitinophagaceae</taxon>
        <taxon>Arachidicoccus</taxon>
    </lineage>
</organism>
<proteinExistence type="predicted"/>
<dbReference type="PANTHER" id="PTHR30336:SF20">
    <property type="entry name" value="DUF218 DOMAIN-CONTAINING PROTEIN"/>
    <property type="match status" value="1"/>
</dbReference>
<reference evidence="2 3" key="1">
    <citation type="submission" date="2018-09" db="EMBL/GenBank/DDBJ databases">
        <title>Arachidicoccus sp. nov., a bacterium isolated from soil.</title>
        <authorList>
            <person name="Weon H.-Y."/>
            <person name="Kwon S.-W."/>
            <person name="Lee S.A."/>
        </authorList>
    </citation>
    <scope>NUCLEOTIDE SEQUENCE [LARGE SCALE GENOMIC DNA]</scope>
    <source>
        <strain evidence="2 3">KIS59-12</strain>
    </source>
</reference>
<dbReference type="PANTHER" id="PTHR30336">
    <property type="entry name" value="INNER MEMBRANE PROTEIN, PROBABLE PERMEASE"/>
    <property type="match status" value="1"/>
</dbReference>
<dbReference type="Pfam" id="PF02698">
    <property type="entry name" value="DUF218"/>
    <property type="match status" value="1"/>
</dbReference>
<protein>
    <submittedName>
        <fullName evidence="2">YdcF family protein</fullName>
    </submittedName>
</protein>
<dbReference type="InterPro" id="IPR051599">
    <property type="entry name" value="Cell_Envelope_Assoc"/>
</dbReference>
<dbReference type="GO" id="GO:0005886">
    <property type="term" value="C:plasma membrane"/>
    <property type="evidence" value="ECO:0007669"/>
    <property type="project" value="TreeGrafter"/>
</dbReference>
<keyword evidence="3" id="KW-1185">Reference proteome</keyword>
<feature type="domain" description="DUF218" evidence="1">
    <location>
        <begin position="243"/>
        <end position="357"/>
    </location>
</feature>
<dbReference type="OrthoDB" id="1092058at2"/>
<dbReference type="InterPro" id="IPR003848">
    <property type="entry name" value="DUF218"/>
</dbReference>
<dbReference type="AlphaFoldDB" id="A0A386HQ28"/>
<evidence type="ECO:0000313" key="2">
    <source>
        <dbReference type="EMBL" id="AYD47590.1"/>
    </source>
</evidence>
<evidence type="ECO:0000313" key="3">
    <source>
        <dbReference type="Proteomes" id="UP000266118"/>
    </source>
</evidence>
<evidence type="ECO:0000259" key="1">
    <source>
        <dbReference type="Pfam" id="PF02698"/>
    </source>
</evidence>
<dbReference type="InterPro" id="IPR014729">
    <property type="entry name" value="Rossmann-like_a/b/a_fold"/>
</dbReference>
<dbReference type="KEGG" id="ark:D6B99_08210"/>
<dbReference type="Gene3D" id="3.40.50.620">
    <property type="entry name" value="HUPs"/>
    <property type="match status" value="1"/>
</dbReference>
<accession>A0A386HQ28</accession>
<dbReference type="EMBL" id="CP032489">
    <property type="protein sequence ID" value="AYD47590.1"/>
    <property type="molecule type" value="Genomic_DNA"/>
</dbReference>
<sequence>MNACSTNKNIIVHNYDTFNYSIKSSVLKERIFYLLNALAQSPVIRQETNHIEAFYQFNKKQNGKIIAAENNCNDIICLANALEIDSLEMKESCEALGELYRQSAFVQRFVKNKIRPSGYYALSNQFSDSLLFIQAWKEQVDGINYIFNAYLKNKGLHYPQADSASYNTKSPAYYDSIKFLLHRILVETKKSSLPCQTNVAMALAILQLNKRNEAGRFIPLSSVNKNAYKRERRIKWQQYKYSAILVFGAGHGERDIAFSPINKVRCDSAVALYQKGIAPFLIVSGGFVHPFQTKYCEAMEMKKYMMRQYHIPSNAILLEPHARHTTTNIRNANRILIENHFPLDKPVLGVSSEGHIDYIVGDQFLKVFHRDMGYVPFTHMQRVSVCEASYMPAIASLQINSLEPLDP</sequence>
<gene>
    <name evidence="2" type="ORF">D6B99_08210</name>
</gene>
<dbReference type="Proteomes" id="UP000266118">
    <property type="component" value="Chromosome"/>
</dbReference>
<name>A0A386HQ28_9BACT</name>